<keyword evidence="1" id="KW-0175">Coiled coil</keyword>
<keyword evidence="4" id="KW-1185">Reference proteome</keyword>
<feature type="compositionally biased region" description="Low complexity" evidence="2">
    <location>
        <begin position="139"/>
        <end position="148"/>
    </location>
</feature>
<feature type="compositionally biased region" description="Basic and acidic residues" evidence="2">
    <location>
        <begin position="477"/>
        <end position="493"/>
    </location>
</feature>
<comment type="caution">
    <text evidence="3">The sequence shown here is derived from an EMBL/GenBank/DDBJ whole genome shotgun (WGS) entry which is preliminary data.</text>
</comment>
<organism evidence="3 4">
    <name type="scientific">Tanacetum coccineum</name>
    <dbReference type="NCBI Taxonomy" id="301880"/>
    <lineage>
        <taxon>Eukaryota</taxon>
        <taxon>Viridiplantae</taxon>
        <taxon>Streptophyta</taxon>
        <taxon>Embryophyta</taxon>
        <taxon>Tracheophyta</taxon>
        <taxon>Spermatophyta</taxon>
        <taxon>Magnoliopsida</taxon>
        <taxon>eudicotyledons</taxon>
        <taxon>Gunneridae</taxon>
        <taxon>Pentapetalae</taxon>
        <taxon>asterids</taxon>
        <taxon>campanulids</taxon>
        <taxon>Asterales</taxon>
        <taxon>Asteraceae</taxon>
        <taxon>Asteroideae</taxon>
        <taxon>Anthemideae</taxon>
        <taxon>Anthemidinae</taxon>
        <taxon>Tanacetum</taxon>
    </lineage>
</organism>
<feature type="region of interest" description="Disordered" evidence="2">
    <location>
        <begin position="233"/>
        <end position="256"/>
    </location>
</feature>
<feature type="compositionally biased region" description="Polar residues" evidence="2">
    <location>
        <begin position="129"/>
        <end position="138"/>
    </location>
</feature>
<gene>
    <name evidence="3" type="ORF">Tco_0678492</name>
</gene>
<evidence type="ECO:0000313" key="4">
    <source>
        <dbReference type="Proteomes" id="UP001151760"/>
    </source>
</evidence>
<accession>A0ABQ4XF93</accession>
<reference evidence="3" key="1">
    <citation type="journal article" date="2022" name="Int. J. Mol. Sci.">
        <title>Draft Genome of Tanacetum Coccineum: Genomic Comparison of Closely Related Tanacetum-Family Plants.</title>
        <authorList>
            <person name="Yamashiro T."/>
            <person name="Shiraishi A."/>
            <person name="Nakayama K."/>
            <person name="Satake H."/>
        </authorList>
    </citation>
    <scope>NUCLEOTIDE SEQUENCE</scope>
</reference>
<feature type="compositionally biased region" description="Polar residues" evidence="2">
    <location>
        <begin position="150"/>
        <end position="169"/>
    </location>
</feature>
<feature type="region of interest" description="Disordered" evidence="2">
    <location>
        <begin position="273"/>
        <end position="293"/>
    </location>
</feature>
<sequence>MVAYLEKSEGSEGFHQIIDFMNTSHIKYALTENPTIYASFIKQFWRTVTASTNDHGQMELTASIDGQDKTITEASLRRNLKLEDNEGVNSLPNFEIFEQLALMGYVTDSDKLTFQKGVEVPLFSTILNAPTTSPSRVTSSASLSSEPSPQHITTSAPSTSQPANSQPTQGVEEPAPLPHESPLLSVHSLRHNEVKATKQTYNAALTKLIKRVKKLEQIVKTSKSQRRAKIVLSEDEDVVEDSSKQGRKISEIDEDPNISLAQDEEITWFQDMQEDAQDSDEKGQPEVTTAKTALDNAGVSVSTAVVQISTASTTPGVRTAGRIMYSRRSAKRRKDKGKVIMTEPEPEKKSKKQLKLERLGHEEAVRLQEHITSQEQEKQRVVTESDLTQVIDWSDPAVIRYHALLNRPRSVAEVRKNMCKYLCNQGGYKMKHFKGMTYDDIRPIFEKVWDQIHEFKPMDTEVVIPKSKGAESAIKSSTEEEKKRDDRSKPAEGRRKKSLARKRASGKDSEESMKKQKLEETTKYPIVDWKTYVLTENFMYYQIFRADGSSKYYKIFSEMLEDFDRHDVLDLYRLVKERYMTSRPEGYDLMLWGDLKTLFEPDEENEVWKNQHGYNLIS</sequence>
<feature type="region of interest" description="Disordered" evidence="2">
    <location>
        <begin position="129"/>
        <end position="182"/>
    </location>
</feature>
<evidence type="ECO:0000256" key="1">
    <source>
        <dbReference type="SAM" id="Coils"/>
    </source>
</evidence>
<dbReference type="Proteomes" id="UP001151760">
    <property type="component" value="Unassembled WGS sequence"/>
</dbReference>
<feature type="compositionally biased region" description="Basic and acidic residues" evidence="2">
    <location>
        <begin position="505"/>
        <end position="517"/>
    </location>
</feature>
<protein>
    <recommendedName>
        <fullName evidence="5">Xylulose kinase-1</fullName>
    </recommendedName>
</protein>
<evidence type="ECO:0000313" key="3">
    <source>
        <dbReference type="EMBL" id="GJS63928.1"/>
    </source>
</evidence>
<proteinExistence type="predicted"/>
<reference evidence="3" key="2">
    <citation type="submission" date="2022-01" db="EMBL/GenBank/DDBJ databases">
        <authorList>
            <person name="Yamashiro T."/>
            <person name="Shiraishi A."/>
            <person name="Satake H."/>
            <person name="Nakayama K."/>
        </authorList>
    </citation>
    <scope>NUCLEOTIDE SEQUENCE</scope>
</reference>
<name>A0ABQ4XF93_9ASTR</name>
<evidence type="ECO:0000256" key="2">
    <source>
        <dbReference type="SAM" id="MobiDB-lite"/>
    </source>
</evidence>
<feature type="coiled-coil region" evidence="1">
    <location>
        <begin position="198"/>
        <end position="225"/>
    </location>
</feature>
<evidence type="ECO:0008006" key="5">
    <source>
        <dbReference type="Google" id="ProtNLM"/>
    </source>
</evidence>
<dbReference type="EMBL" id="BQNB010009466">
    <property type="protein sequence ID" value="GJS63928.1"/>
    <property type="molecule type" value="Genomic_DNA"/>
</dbReference>
<feature type="region of interest" description="Disordered" evidence="2">
    <location>
        <begin position="466"/>
        <end position="517"/>
    </location>
</feature>
<feature type="compositionally biased region" description="Basic and acidic residues" evidence="2">
    <location>
        <begin position="241"/>
        <end position="251"/>
    </location>
</feature>
<feature type="compositionally biased region" description="Basic residues" evidence="2">
    <location>
        <begin position="494"/>
        <end position="504"/>
    </location>
</feature>